<accession>A0ABR8MLX7</accession>
<evidence type="ECO:0000256" key="1">
    <source>
        <dbReference type="ARBA" id="ARBA00022741"/>
    </source>
</evidence>
<dbReference type="InterPro" id="IPR014862">
    <property type="entry name" value="TrwC"/>
</dbReference>
<dbReference type="Proteomes" id="UP000649289">
    <property type="component" value="Unassembled WGS sequence"/>
</dbReference>
<organism evidence="5 6">
    <name type="scientific">Nocardioides hwasunensis</name>
    <dbReference type="NCBI Taxonomy" id="397258"/>
    <lineage>
        <taxon>Bacteria</taxon>
        <taxon>Bacillati</taxon>
        <taxon>Actinomycetota</taxon>
        <taxon>Actinomycetes</taxon>
        <taxon>Propionibacteriales</taxon>
        <taxon>Nocardioidaceae</taxon>
        <taxon>Nocardioides</taxon>
    </lineage>
</organism>
<proteinExistence type="predicted"/>
<protein>
    <submittedName>
        <fullName evidence="5">AAA family ATPase</fullName>
    </submittedName>
</protein>
<dbReference type="SMART" id="SM00382">
    <property type="entry name" value="AAA"/>
    <property type="match status" value="1"/>
</dbReference>
<dbReference type="InterPro" id="IPR003593">
    <property type="entry name" value="AAA+_ATPase"/>
</dbReference>
<evidence type="ECO:0000256" key="2">
    <source>
        <dbReference type="ARBA" id="ARBA00022840"/>
    </source>
</evidence>
<keyword evidence="1" id="KW-0547">Nucleotide-binding</keyword>
<dbReference type="CDD" id="cd17933">
    <property type="entry name" value="DEXSc_RecD-like"/>
    <property type="match status" value="1"/>
</dbReference>
<sequence length="882" mass="95317">MHGGVKFYRGTPKAARTYVEQDCARYDDYYLAEGAGIAMRFAAARSPDGLSKVARRPDLDGAAYEAWVAGVDVESGEPKGRLRTDASALRFVEVTINGPKTWSLAAALRPEVSTALDAAQDRAAEQIIGYLAEHATTRIGPRGRQVQIPVEQLEAAAIRHYTSRAGDPHRHLHLQVNARVFAAGQWRGLHSVGVRDMIEAINGIGHAAVATDPEFRTALADAGFTLDLASGEVKELEQFSGAFSARSAQIRANVDRYEAGWRSDHPGQEPGPQLREVWDRRAWAEARPDKVVPKDGAQVIEGWNEDLRALGYRGPAAALPLRSASISELDRDRAAELVLSRLGAKRSAWNTADIRGQVENLIAQSGVVAAAGVRIELAEDITARAAARCRPLLLRPDVPEHVRALTSPDVLAVETQILERLMRRAQPAEHSRMPRQTLARLGPDQARVVAALTGRGALVVVEGPAGAGKTTTLSAVSAHLARHGHRLMVVTPTRKAADVASRETGGAAQSAAWLIHQYGWRWDDDGHWSRQPSRQSGLPSPEARLRRGDLLLVDEAGMVTQDDALALLTLADEAGARIAFLGDRHQLPAVGRGGVLDHVLAWAHPSAALTLEQVHRFTDPDYAQISLRMRDGRDPDAFFDQLLKRGQIAVHASEAERTAALAEVGATGKLVVADTREQVAALNAAISYKRTHGPAHQSAAGMVITRRGEQLRVGARVATRRNDPALGVTNRQTWTVTRVSEAGDLVVHSPELYYDRQLPAAFVRDHVELAYATTIHGAQGETVDHAHVAIAESTGAAATYVAMTRGRESNVAHLVAATLDEARQQWSQVFDRDRADLGPAHMQRAALDAIDRCGPHSPRPAGQPSPYDYTSPTATRSAGIGL</sequence>
<dbReference type="InterPro" id="IPR027417">
    <property type="entry name" value="P-loop_NTPase"/>
</dbReference>
<gene>
    <name evidence="5" type="ORF">IEZ25_10675</name>
</gene>
<keyword evidence="6" id="KW-1185">Reference proteome</keyword>
<dbReference type="CDD" id="cd18809">
    <property type="entry name" value="SF1_C_RecD"/>
    <property type="match status" value="1"/>
</dbReference>
<dbReference type="Pfam" id="PF13604">
    <property type="entry name" value="AAA_30"/>
    <property type="match status" value="1"/>
</dbReference>
<dbReference type="InterPro" id="IPR050534">
    <property type="entry name" value="Coronavir_polyprotein_1ab"/>
</dbReference>
<dbReference type="Pfam" id="PF08751">
    <property type="entry name" value="TrwC"/>
    <property type="match status" value="1"/>
</dbReference>
<evidence type="ECO:0000259" key="4">
    <source>
        <dbReference type="SMART" id="SM00382"/>
    </source>
</evidence>
<dbReference type="PANTHER" id="PTHR43788">
    <property type="entry name" value="DNA2/NAM7 HELICASE FAMILY MEMBER"/>
    <property type="match status" value="1"/>
</dbReference>
<dbReference type="Gene3D" id="3.40.50.300">
    <property type="entry name" value="P-loop containing nucleotide triphosphate hydrolases"/>
    <property type="match status" value="2"/>
</dbReference>
<feature type="domain" description="AAA+ ATPase" evidence="4">
    <location>
        <begin position="455"/>
        <end position="592"/>
    </location>
</feature>
<evidence type="ECO:0000313" key="6">
    <source>
        <dbReference type="Proteomes" id="UP000649289"/>
    </source>
</evidence>
<reference evidence="5 6" key="1">
    <citation type="submission" date="2020-09" db="EMBL/GenBank/DDBJ databases">
        <title>novel species in genus Nocardioides.</title>
        <authorList>
            <person name="Zhang G."/>
        </authorList>
    </citation>
    <scope>NUCLEOTIDE SEQUENCE [LARGE SCALE GENOMIC DNA]</scope>
    <source>
        <strain evidence="5 6">19197</strain>
    </source>
</reference>
<keyword evidence="2" id="KW-0067">ATP-binding</keyword>
<dbReference type="SUPFAM" id="SSF55464">
    <property type="entry name" value="Origin of replication-binding domain, RBD-like"/>
    <property type="match status" value="1"/>
</dbReference>
<dbReference type="EMBL" id="JACXYY010000004">
    <property type="protein sequence ID" value="MBD3915079.1"/>
    <property type="molecule type" value="Genomic_DNA"/>
</dbReference>
<dbReference type="SUPFAM" id="SSF52540">
    <property type="entry name" value="P-loop containing nucleoside triphosphate hydrolases"/>
    <property type="match status" value="1"/>
</dbReference>
<dbReference type="PANTHER" id="PTHR43788:SF6">
    <property type="entry name" value="DNA HELICASE B"/>
    <property type="match status" value="1"/>
</dbReference>
<comment type="caution">
    <text evidence="5">The sequence shown here is derived from an EMBL/GenBank/DDBJ whole genome shotgun (WGS) entry which is preliminary data.</text>
</comment>
<evidence type="ECO:0000256" key="3">
    <source>
        <dbReference type="SAM" id="MobiDB-lite"/>
    </source>
</evidence>
<feature type="region of interest" description="Disordered" evidence="3">
    <location>
        <begin position="851"/>
        <end position="882"/>
    </location>
</feature>
<dbReference type="NCBIfam" id="NF041492">
    <property type="entry name" value="MobF"/>
    <property type="match status" value="1"/>
</dbReference>
<evidence type="ECO:0000313" key="5">
    <source>
        <dbReference type="EMBL" id="MBD3915079.1"/>
    </source>
</evidence>
<name>A0ABR8MLX7_9ACTN</name>